<evidence type="ECO:0000259" key="2">
    <source>
        <dbReference type="PROSITE" id="PS51004"/>
    </source>
</evidence>
<dbReference type="Proteomes" id="UP000887540">
    <property type="component" value="Unplaced"/>
</dbReference>
<sequence>MKPQLRTLEGQNLMDLETPTTIIGICSPQDSLNTTAVYVEYGNPDDIPSIYSGIRTGLSLENHLIYRPPLVFNNKEIHSSLRTIYTDSKWLNEPHFVGSYSIDQYVYFFFRETAVESDGCGKMVYSRVARVCKNDLGGKNVLKQVWSSFVKARLNCSISSPFPYYFDHIQSVYKVDSETDSHFYATFTTTDGPFVASALCAFSLNHINQIFDNGVFLEQPTLSSLWVQTQPDQIPGTRPGTCVANTHSLTDAELHFAKSHLLMADAIPGGEPIIYRKDEIFTKMVADQKDDSTVVLFIQVANKQKLLKILHSRERSFFGQGRILAEYQLLDNEKIHAISILPNEYLFVADEKRVSQYRLGQCPLHNECVSCASDPYCSWNIARSECFAQETVHSTAVG</sequence>
<dbReference type="GO" id="GO:0030215">
    <property type="term" value="F:semaphorin receptor binding"/>
    <property type="evidence" value="ECO:0007669"/>
    <property type="project" value="InterPro"/>
</dbReference>
<dbReference type="WBParaSite" id="ACRNAN_Path_399.g1520.t1">
    <property type="protein sequence ID" value="ACRNAN_Path_399.g1520.t1"/>
    <property type="gene ID" value="ACRNAN_Path_399.g1520"/>
</dbReference>
<feature type="domain" description="Sema" evidence="2">
    <location>
        <begin position="1"/>
        <end position="359"/>
    </location>
</feature>
<organism evidence="3 4">
    <name type="scientific">Acrobeloides nanus</name>
    <dbReference type="NCBI Taxonomy" id="290746"/>
    <lineage>
        <taxon>Eukaryota</taxon>
        <taxon>Metazoa</taxon>
        <taxon>Ecdysozoa</taxon>
        <taxon>Nematoda</taxon>
        <taxon>Chromadorea</taxon>
        <taxon>Rhabditida</taxon>
        <taxon>Tylenchina</taxon>
        <taxon>Cephalobomorpha</taxon>
        <taxon>Cephaloboidea</taxon>
        <taxon>Cephalobidae</taxon>
        <taxon>Acrobeloides</taxon>
    </lineage>
</organism>
<keyword evidence="3" id="KW-1185">Reference proteome</keyword>
<dbReference type="Gene3D" id="2.130.10.10">
    <property type="entry name" value="YVTN repeat-like/Quinoprotein amine dehydrogenase"/>
    <property type="match status" value="1"/>
</dbReference>
<dbReference type="PANTHER" id="PTHR11036">
    <property type="entry name" value="SEMAPHORIN"/>
    <property type="match status" value="1"/>
</dbReference>
<dbReference type="InterPro" id="IPR001627">
    <property type="entry name" value="Semap_dom"/>
</dbReference>
<dbReference type="GO" id="GO:0071526">
    <property type="term" value="P:semaphorin-plexin signaling pathway"/>
    <property type="evidence" value="ECO:0007669"/>
    <property type="project" value="TreeGrafter"/>
</dbReference>
<dbReference type="GO" id="GO:0045499">
    <property type="term" value="F:chemorepellent activity"/>
    <property type="evidence" value="ECO:0007669"/>
    <property type="project" value="TreeGrafter"/>
</dbReference>
<dbReference type="PANTHER" id="PTHR11036:SF139">
    <property type="entry name" value="SEMAPHORIN-2A"/>
    <property type="match status" value="1"/>
</dbReference>
<dbReference type="PROSITE" id="PS51004">
    <property type="entry name" value="SEMA"/>
    <property type="match status" value="1"/>
</dbReference>
<accession>A0A914C695</accession>
<dbReference type="GO" id="GO:0030335">
    <property type="term" value="P:positive regulation of cell migration"/>
    <property type="evidence" value="ECO:0007669"/>
    <property type="project" value="TreeGrafter"/>
</dbReference>
<name>A0A914C695_9BILA</name>
<dbReference type="GO" id="GO:0007411">
    <property type="term" value="P:axon guidance"/>
    <property type="evidence" value="ECO:0007669"/>
    <property type="project" value="TreeGrafter"/>
</dbReference>
<dbReference type="InterPro" id="IPR027231">
    <property type="entry name" value="Semaphorin"/>
</dbReference>
<proteinExistence type="predicted"/>
<protein>
    <submittedName>
        <fullName evidence="4">Sema domain-containing protein</fullName>
    </submittedName>
</protein>
<dbReference type="SUPFAM" id="SSF101912">
    <property type="entry name" value="Sema domain"/>
    <property type="match status" value="1"/>
</dbReference>
<evidence type="ECO:0000313" key="3">
    <source>
        <dbReference type="Proteomes" id="UP000887540"/>
    </source>
</evidence>
<dbReference type="Pfam" id="PF01403">
    <property type="entry name" value="Sema"/>
    <property type="match status" value="1"/>
</dbReference>
<dbReference type="InterPro" id="IPR015943">
    <property type="entry name" value="WD40/YVTN_repeat-like_dom_sf"/>
</dbReference>
<dbReference type="InterPro" id="IPR036352">
    <property type="entry name" value="Semap_dom_sf"/>
</dbReference>
<reference evidence="4" key="1">
    <citation type="submission" date="2022-11" db="UniProtKB">
        <authorList>
            <consortium name="WormBaseParasite"/>
        </authorList>
    </citation>
    <scope>IDENTIFICATION</scope>
</reference>
<dbReference type="GO" id="GO:0005886">
    <property type="term" value="C:plasma membrane"/>
    <property type="evidence" value="ECO:0007669"/>
    <property type="project" value="TreeGrafter"/>
</dbReference>
<evidence type="ECO:0000256" key="1">
    <source>
        <dbReference type="PROSITE-ProRule" id="PRU00352"/>
    </source>
</evidence>
<dbReference type="AlphaFoldDB" id="A0A914C695"/>
<comment type="caution">
    <text evidence="1">Lacks conserved residue(s) required for the propagation of feature annotation.</text>
</comment>
<evidence type="ECO:0000313" key="4">
    <source>
        <dbReference type="WBParaSite" id="ACRNAN_Path_399.g1520.t1"/>
    </source>
</evidence>
<dbReference type="SUPFAM" id="SSF103575">
    <property type="entry name" value="Plexin repeat"/>
    <property type="match status" value="1"/>
</dbReference>
<dbReference type="SMART" id="SM00630">
    <property type="entry name" value="Sema"/>
    <property type="match status" value="1"/>
</dbReference>